<dbReference type="CDD" id="cd10918">
    <property type="entry name" value="CE4_NodB_like_5s_6s"/>
    <property type="match status" value="1"/>
</dbReference>
<dbReference type="Gene3D" id="3.90.550.10">
    <property type="entry name" value="Spore Coat Polysaccharide Biosynthesis Protein SpsA, Chain A"/>
    <property type="match status" value="1"/>
</dbReference>
<dbReference type="SUPFAM" id="SSF88713">
    <property type="entry name" value="Glycoside hydrolase/deacetylase"/>
    <property type="match status" value="1"/>
</dbReference>
<evidence type="ECO:0000313" key="4">
    <source>
        <dbReference type="Proteomes" id="UP000252085"/>
    </source>
</evidence>
<evidence type="ECO:0000256" key="1">
    <source>
        <dbReference type="SAM" id="Coils"/>
    </source>
</evidence>
<dbReference type="InterPro" id="IPR050834">
    <property type="entry name" value="Glycosyltransf_2"/>
</dbReference>
<gene>
    <name evidence="3" type="ORF">A6769_07270</name>
</gene>
<feature type="coiled-coil region" evidence="1">
    <location>
        <begin position="416"/>
        <end position="464"/>
    </location>
</feature>
<dbReference type="InterPro" id="IPR002509">
    <property type="entry name" value="NODB_dom"/>
</dbReference>
<dbReference type="Pfam" id="PF01522">
    <property type="entry name" value="Polysacc_deac_1"/>
    <property type="match status" value="1"/>
</dbReference>
<dbReference type="InterPro" id="IPR011330">
    <property type="entry name" value="Glyco_hydro/deAcase_b/a-brl"/>
</dbReference>
<dbReference type="Proteomes" id="UP000252085">
    <property type="component" value="Unassembled WGS sequence"/>
</dbReference>
<organism evidence="3 4">
    <name type="scientific">Nostoc punctiforme NIES-2108</name>
    <dbReference type="NCBI Taxonomy" id="1356359"/>
    <lineage>
        <taxon>Bacteria</taxon>
        <taxon>Bacillati</taxon>
        <taxon>Cyanobacteriota</taxon>
        <taxon>Cyanophyceae</taxon>
        <taxon>Nostocales</taxon>
        <taxon>Nostocaceae</taxon>
        <taxon>Nostoc</taxon>
    </lineage>
</organism>
<feature type="domain" description="NodB homology" evidence="2">
    <location>
        <begin position="21"/>
        <end position="240"/>
    </location>
</feature>
<accession>A0A367RT21</accession>
<name>A0A367RT21_NOSPU</name>
<dbReference type="PANTHER" id="PTHR43685">
    <property type="entry name" value="GLYCOSYLTRANSFERASE"/>
    <property type="match status" value="1"/>
</dbReference>
<dbReference type="PANTHER" id="PTHR43685:SF2">
    <property type="entry name" value="GLYCOSYLTRANSFERASE 2-LIKE DOMAIN-CONTAINING PROTEIN"/>
    <property type="match status" value="1"/>
</dbReference>
<dbReference type="Gene3D" id="3.20.20.370">
    <property type="entry name" value="Glycoside hydrolase/deacetylase"/>
    <property type="match status" value="1"/>
</dbReference>
<evidence type="ECO:0000313" key="3">
    <source>
        <dbReference type="EMBL" id="RCJ38833.1"/>
    </source>
</evidence>
<reference evidence="3 4" key="1">
    <citation type="submission" date="2016-04" db="EMBL/GenBank/DDBJ databases">
        <authorList>
            <person name="Evans L.H."/>
            <person name="Alamgir A."/>
            <person name="Owens N."/>
            <person name="Weber N.D."/>
            <person name="Virtaneva K."/>
            <person name="Barbian K."/>
            <person name="Babar A."/>
            <person name="Rosenke K."/>
        </authorList>
    </citation>
    <scope>NUCLEOTIDE SEQUENCE [LARGE SCALE GENOMIC DNA]</scope>
    <source>
        <strain evidence="3">NIES-2108</strain>
    </source>
</reference>
<dbReference type="SUPFAM" id="SSF53448">
    <property type="entry name" value="Nucleotide-diphospho-sugar transferases"/>
    <property type="match status" value="1"/>
</dbReference>
<dbReference type="GO" id="GO:0016810">
    <property type="term" value="F:hydrolase activity, acting on carbon-nitrogen (but not peptide) bonds"/>
    <property type="evidence" value="ECO:0007669"/>
    <property type="project" value="InterPro"/>
</dbReference>
<dbReference type="InterPro" id="IPR001173">
    <property type="entry name" value="Glyco_trans_2-like"/>
</dbReference>
<dbReference type="InterPro" id="IPR029044">
    <property type="entry name" value="Nucleotide-diphossugar_trans"/>
</dbReference>
<comment type="caution">
    <text evidence="3">The sequence shown here is derived from an EMBL/GenBank/DDBJ whole genome shotgun (WGS) entry which is preliminary data.</text>
</comment>
<dbReference type="PROSITE" id="PS51677">
    <property type="entry name" value="NODB"/>
    <property type="match status" value="1"/>
</dbReference>
<proteinExistence type="predicted"/>
<dbReference type="AlphaFoldDB" id="A0A367RT21"/>
<evidence type="ECO:0000259" key="2">
    <source>
        <dbReference type="PROSITE" id="PS51677"/>
    </source>
</evidence>
<keyword evidence="1" id="KW-0175">Coiled coil</keyword>
<protein>
    <recommendedName>
        <fullName evidence="2">NodB homology domain-containing protein</fullName>
    </recommendedName>
</protein>
<sequence length="483" mass="56508">MLELKHKKVVYLDEYNPSDPEHIVITFDDVYKNVLDYAAPILDEFNYPLELFVTSDYIGIDNSFDITEPQAQFANLQELEILVKKNGRLQWHTKYHCDLTNEEIKINLLEELEVPEELEKIDETGFKWFAYPYGKFNQKVIDKVKFKFCGAVSCNQGNNNDLYRLNRITVTNETTFKKATIAVIIPSYNYGSFLVEAIESVLRQTRMPDEILITDDASTDDTSKIAEFYQETHSNLIKVNINETNLGVVKHFNKAVSLTTSEYITFLGADNRYRSDFIEKTSLILDASPDVAIAYSDFALFGKRARLVYDSFPKERRGLIKNEKFFIINFPEFDEESKQNLLNIGNFIHGSSMFRRQAFDEVRGYLEKPNTPEDYDLFRRIVKAGWNAKKAPFPLLEYRQHSKYQANVQLSSFYELQFYKKMLAQSQSNLQQSQSNLQQLKTSLQQTEAELEKVQKIVMEMENSNFWKMRKKWLKLKQLLEVK</sequence>
<dbReference type="EMBL" id="LXQE01000107">
    <property type="protein sequence ID" value="RCJ38833.1"/>
    <property type="molecule type" value="Genomic_DNA"/>
</dbReference>
<dbReference type="Pfam" id="PF00535">
    <property type="entry name" value="Glycos_transf_2"/>
    <property type="match status" value="1"/>
</dbReference>
<dbReference type="GO" id="GO:0005975">
    <property type="term" value="P:carbohydrate metabolic process"/>
    <property type="evidence" value="ECO:0007669"/>
    <property type="project" value="InterPro"/>
</dbReference>